<dbReference type="GO" id="GO:0003677">
    <property type="term" value="F:DNA binding"/>
    <property type="evidence" value="ECO:0007669"/>
    <property type="project" value="UniProtKB-KW"/>
</dbReference>
<dbReference type="InterPro" id="IPR013324">
    <property type="entry name" value="RNA_pol_sigma_r3/r4-like"/>
</dbReference>
<keyword evidence="8" id="KW-0966">Cell projection</keyword>
<dbReference type="InterPro" id="IPR013325">
    <property type="entry name" value="RNA_pol_sigma_r2"/>
</dbReference>
<dbReference type="PROSITE" id="PS00715">
    <property type="entry name" value="SIGMA70_1"/>
    <property type="match status" value="1"/>
</dbReference>
<dbReference type="CDD" id="cd06171">
    <property type="entry name" value="Sigma70_r4"/>
    <property type="match status" value="1"/>
</dbReference>
<proteinExistence type="inferred from homology"/>
<name>A0A3B0WBB7_9ZZZZ</name>
<feature type="domain" description="RNA polymerase sigma-70" evidence="7">
    <location>
        <begin position="207"/>
        <end position="233"/>
    </location>
</feature>
<keyword evidence="8" id="KW-0969">Cilium</keyword>
<dbReference type="FunFam" id="1.10.1740.10:FF:000002">
    <property type="entry name" value="RNA polymerase sigma factor FliA"/>
    <property type="match status" value="1"/>
</dbReference>
<evidence type="ECO:0000256" key="1">
    <source>
        <dbReference type="ARBA" id="ARBA00022490"/>
    </source>
</evidence>
<dbReference type="InterPro" id="IPR014284">
    <property type="entry name" value="RNA_pol_sigma-70_dom"/>
</dbReference>
<keyword evidence="5" id="KW-0804">Transcription</keyword>
<dbReference type="EMBL" id="UOFC01000110">
    <property type="protein sequence ID" value="VAW46639.1"/>
    <property type="molecule type" value="Genomic_DNA"/>
</dbReference>
<dbReference type="GO" id="GO:0003899">
    <property type="term" value="F:DNA-directed RNA polymerase activity"/>
    <property type="evidence" value="ECO:0007669"/>
    <property type="project" value="InterPro"/>
</dbReference>
<feature type="domain" description="RNA polymerase sigma-70" evidence="6">
    <location>
        <begin position="47"/>
        <end position="60"/>
    </location>
</feature>
<dbReference type="Pfam" id="PF04539">
    <property type="entry name" value="Sigma70_r3"/>
    <property type="match status" value="1"/>
</dbReference>
<keyword evidence="1" id="KW-0963">Cytoplasm</keyword>
<dbReference type="Gene3D" id="1.20.140.160">
    <property type="match status" value="1"/>
</dbReference>
<protein>
    <submittedName>
        <fullName evidence="8">RNA polymerase sigma factor for flagellar operon</fullName>
    </submittedName>
</protein>
<dbReference type="InterPro" id="IPR028617">
    <property type="entry name" value="Sigma70_FliA"/>
</dbReference>
<dbReference type="SUPFAM" id="SSF88659">
    <property type="entry name" value="Sigma3 and sigma4 domains of RNA polymerase sigma factors"/>
    <property type="match status" value="2"/>
</dbReference>
<keyword evidence="2" id="KW-0805">Transcription regulation</keyword>
<dbReference type="Gene3D" id="1.10.1740.10">
    <property type="match status" value="1"/>
</dbReference>
<dbReference type="PANTHER" id="PTHR30385">
    <property type="entry name" value="SIGMA FACTOR F FLAGELLAR"/>
    <property type="match status" value="1"/>
</dbReference>
<dbReference type="PANTHER" id="PTHR30385:SF7">
    <property type="entry name" value="RNA POLYMERASE SIGMA FACTOR FLIA"/>
    <property type="match status" value="1"/>
</dbReference>
<dbReference type="Pfam" id="PF04542">
    <property type="entry name" value="Sigma70_r2"/>
    <property type="match status" value="1"/>
</dbReference>
<dbReference type="InterPro" id="IPR007630">
    <property type="entry name" value="RNA_pol_sigma70_r4"/>
</dbReference>
<sequence>MTGTSAYKDVQKQTANEVLELEQYLPLVKRIAYHLKGRLPDSVFVDDLIQSGVIGLIEAMQKFNANQGASFETYAGIRIRGSMLDEIRKGDWTPRSVHRKSRAVSEAINQVESKLGREARDEEIATQMEVSIEEYHHILQDTNSVHLLSIDQPDHEELSEDRIVSNGVSPFAELVESGFQASLVEQISSLPEKEKLVMSLYYDEELNLKEIGEVLSVSESRVSQIHSQAIKRIRSRMADWIK</sequence>
<reference evidence="8" key="1">
    <citation type="submission" date="2018-06" db="EMBL/GenBank/DDBJ databases">
        <authorList>
            <person name="Zhirakovskaya E."/>
        </authorList>
    </citation>
    <scope>NUCLEOTIDE SEQUENCE</scope>
</reference>
<dbReference type="Pfam" id="PF04545">
    <property type="entry name" value="Sigma70_r4"/>
    <property type="match status" value="1"/>
</dbReference>
<evidence type="ECO:0000259" key="7">
    <source>
        <dbReference type="PROSITE" id="PS00716"/>
    </source>
</evidence>
<evidence type="ECO:0000256" key="4">
    <source>
        <dbReference type="ARBA" id="ARBA00023125"/>
    </source>
</evidence>
<keyword evidence="3" id="KW-0731">Sigma factor</keyword>
<dbReference type="AlphaFoldDB" id="A0A3B0WBB7"/>
<gene>
    <name evidence="8" type="ORF">MNBD_GAMMA03-1151</name>
</gene>
<evidence type="ECO:0000256" key="2">
    <source>
        <dbReference type="ARBA" id="ARBA00023015"/>
    </source>
</evidence>
<dbReference type="GO" id="GO:0006352">
    <property type="term" value="P:DNA-templated transcription initiation"/>
    <property type="evidence" value="ECO:0007669"/>
    <property type="project" value="InterPro"/>
</dbReference>
<evidence type="ECO:0000256" key="5">
    <source>
        <dbReference type="ARBA" id="ARBA00023163"/>
    </source>
</evidence>
<keyword evidence="4" id="KW-0238">DNA-binding</keyword>
<evidence type="ECO:0000259" key="6">
    <source>
        <dbReference type="PROSITE" id="PS00715"/>
    </source>
</evidence>
<dbReference type="GO" id="GO:0016987">
    <property type="term" value="F:sigma factor activity"/>
    <property type="evidence" value="ECO:0007669"/>
    <property type="project" value="UniProtKB-KW"/>
</dbReference>
<organism evidence="8">
    <name type="scientific">hydrothermal vent metagenome</name>
    <dbReference type="NCBI Taxonomy" id="652676"/>
    <lineage>
        <taxon>unclassified sequences</taxon>
        <taxon>metagenomes</taxon>
        <taxon>ecological metagenomes</taxon>
    </lineage>
</organism>
<accession>A0A3B0WBB7</accession>
<evidence type="ECO:0000256" key="3">
    <source>
        <dbReference type="ARBA" id="ARBA00023082"/>
    </source>
</evidence>
<dbReference type="NCBIfam" id="TIGR02479">
    <property type="entry name" value="FliA_WhiG"/>
    <property type="match status" value="1"/>
</dbReference>
<dbReference type="HAMAP" id="MF_00962">
    <property type="entry name" value="Sigma70_FliA"/>
    <property type="match status" value="1"/>
</dbReference>
<keyword evidence="8" id="KW-0282">Flagellum</keyword>
<dbReference type="InterPro" id="IPR012845">
    <property type="entry name" value="RNA_pol_sigma_FliA_WhiG"/>
</dbReference>
<dbReference type="InterPro" id="IPR007624">
    <property type="entry name" value="RNA_pol_sigma70_r3"/>
</dbReference>
<dbReference type="NCBIfam" id="TIGR02937">
    <property type="entry name" value="sigma70-ECF"/>
    <property type="match status" value="1"/>
</dbReference>
<dbReference type="InterPro" id="IPR000943">
    <property type="entry name" value="RNA_pol_sigma70"/>
</dbReference>
<dbReference type="PRINTS" id="PR00046">
    <property type="entry name" value="SIGMA70FCT"/>
</dbReference>
<dbReference type="SUPFAM" id="SSF88946">
    <property type="entry name" value="Sigma2 domain of RNA polymerase sigma factors"/>
    <property type="match status" value="1"/>
</dbReference>
<dbReference type="PROSITE" id="PS00716">
    <property type="entry name" value="SIGMA70_2"/>
    <property type="match status" value="1"/>
</dbReference>
<dbReference type="InterPro" id="IPR007627">
    <property type="entry name" value="RNA_pol_sigma70_r2"/>
</dbReference>
<evidence type="ECO:0000313" key="8">
    <source>
        <dbReference type="EMBL" id="VAW46639.1"/>
    </source>
</evidence>
<dbReference type="PIRSF" id="PIRSF000770">
    <property type="entry name" value="RNA_pol_sigma-SigE/K"/>
    <property type="match status" value="1"/>
</dbReference>
<dbReference type="NCBIfam" id="NF005413">
    <property type="entry name" value="PRK06986.1"/>
    <property type="match status" value="1"/>
</dbReference>